<reference evidence="3 4" key="1">
    <citation type="submission" date="2019-03" db="EMBL/GenBank/DDBJ databases">
        <title>Draft genome of Gammaproteobacteria bacterium LSUCC0057, a member of the SAR92 clade.</title>
        <authorList>
            <person name="Lanclos V.C."/>
            <person name="Doiron C."/>
            <person name="Henson M.W."/>
            <person name="Thrash J.C."/>
        </authorList>
    </citation>
    <scope>NUCLEOTIDE SEQUENCE [LARGE SCALE GENOMIC DNA]</scope>
    <source>
        <strain evidence="3 4">LSUCC0057</strain>
    </source>
</reference>
<dbReference type="AlphaFoldDB" id="A0A4Y8UJU5"/>
<evidence type="ECO:0000313" key="4">
    <source>
        <dbReference type="Proteomes" id="UP000298133"/>
    </source>
</evidence>
<organism evidence="3 4">
    <name type="scientific">Gammaproteobacteria bacterium LSUCC0057</name>
    <dbReference type="NCBI Taxonomy" id="2559237"/>
    <lineage>
        <taxon>Bacteria</taxon>
        <taxon>Pseudomonadati</taxon>
        <taxon>Pseudomonadota</taxon>
        <taxon>Gammaproteobacteria</taxon>
        <taxon>Cellvibrionales</taxon>
        <taxon>Porticoccaceae</taxon>
        <taxon>SAR92 clade</taxon>
    </lineage>
</organism>
<accession>A0A4Y8UJU5</accession>
<protein>
    <submittedName>
        <fullName evidence="3">Uncharacterized protein</fullName>
    </submittedName>
</protein>
<proteinExistence type="predicted"/>
<feature type="compositionally biased region" description="Polar residues" evidence="1">
    <location>
        <begin position="48"/>
        <end position="62"/>
    </location>
</feature>
<gene>
    <name evidence="3" type="ORF">E3W66_00470</name>
</gene>
<feature type="compositionally biased region" description="Polar residues" evidence="1">
    <location>
        <begin position="124"/>
        <end position="133"/>
    </location>
</feature>
<feature type="region of interest" description="Disordered" evidence="1">
    <location>
        <begin position="46"/>
        <end position="160"/>
    </location>
</feature>
<feature type="compositionally biased region" description="Low complexity" evidence="1">
    <location>
        <begin position="75"/>
        <end position="87"/>
    </location>
</feature>
<dbReference type="OrthoDB" id="7066449at2"/>
<evidence type="ECO:0000256" key="2">
    <source>
        <dbReference type="SAM" id="SignalP"/>
    </source>
</evidence>
<dbReference type="EMBL" id="SPIA01000001">
    <property type="protein sequence ID" value="TFH68471.1"/>
    <property type="molecule type" value="Genomic_DNA"/>
</dbReference>
<feature type="signal peptide" evidence="2">
    <location>
        <begin position="1"/>
        <end position="22"/>
    </location>
</feature>
<keyword evidence="2" id="KW-0732">Signal</keyword>
<comment type="caution">
    <text evidence="3">The sequence shown here is derived from an EMBL/GenBank/DDBJ whole genome shotgun (WGS) entry which is preliminary data.</text>
</comment>
<evidence type="ECO:0000313" key="3">
    <source>
        <dbReference type="EMBL" id="TFH68471.1"/>
    </source>
</evidence>
<feature type="chain" id="PRO_5021396160" evidence="2">
    <location>
        <begin position="23"/>
        <end position="191"/>
    </location>
</feature>
<name>A0A4Y8UJU5_9GAMM</name>
<sequence length="191" mass="19985">MLAKRHLLCGWLGLILSAPLSAELTADSRDLDRELERALEEFDRALDRQQSAGEVDILSQQGRAMPLDHGSAFDEAAPGELAAGATASEDQTIAGRASGGSGMDGASSGRDSSDTGEGERADSANGNSGSTDSGALGAGGGGQQPLPVPEDIGDGQGDDIVLRQIREAALRERDPALREKLWDEYRRIKGQ</sequence>
<keyword evidence="4" id="KW-1185">Reference proteome</keyword>
<feature type="compositionally biased region" description="Basic and acidic residues" evidence="1">
    <location>
        <begin position="111"/>
        <end position="122"/>
    </location>
</feature>
<evidence type="ECO:0000256" key="1">
    <source>
        <dbReference type="SAM" id="MobiDB-lite"/>
    </source>
</evidence>
<dbReference type="Proteomes" id="UP000298133">
    <property type="component" value="Unassembled WGS sequence"/>
</dbReference>